<gene>
    <name evidence="7" type="ORF">POCTA_138.1.T0790204</name>
</gene>
<evidence type="ECO:0000313" key="7">
    <source>
        <dbReference type="EMBL" id="CAD8182759.1"/>
    </source>
</evidence>
<keyword evidence="1 5" id="KW-0479">Metal-binding</keyword>
<evidence type="ECO:0000313" key="8">
    <source>
        <dbReference type="Proteomes" id="UP000683925"/>
    </source>
</evidence>
<evidence type="ECO:0000256" key="5">
    <source>
        <dbReference type="PROSITE-ProRule" id="PRU00723"/>
    </source>
</evidence>
<evidence type="ECO:0000256" key="2">
    <source>
        <dbReference type="ARBA" id="ARBA00022771"/>
    </source>
</evidence>
<evidence type="ECO:0000256" key="4">
    <source>
        <dbReference type="ARBA" id="ARBA00023125"/>
    </source>
</evidence>
<evidence type="ECO:0000256" key="3">
    <source>
        <dbReference type="ARBA" id="ARBA00022833"/>
    </source>
</evidence>
<evidence type="ECO:0000256" key="1">
    <source>
        <dbReference type="ARBA" id="ARBA00022723"/>
    </source>
</evidence>
<feature type="zinc finger region" description="C3H1-type" evidence="5">
    <location>
        <begin position="121"/>
        <end position="149"/>
    </location>
</feature>
<name>A0A8S1W3V4_PAROT</name>
<sequence length="436" mass="51878">MQIPRDQMRKGLQKYNSNYRNQGNRRQQTQNLMPPDIIPKGMLSMNSGLKTEKNTKLNETETTDVTHNNLGFSQQLQYQVRVEHLDLGFFKVQPCKVMGNHNHKQCPFFHNPKDRKRVGVEYSADLCQYIENNSICPYGDNCNRAHNRVEQLYRVDNYKTKFCSYYPNNIQQCDYGKFCSFAHSEGDIAIELIHNLEYDDDFFIFYYKTVWCPFNLTQHDKSLCVYAHNWQDFRRKPQGYNYIPQSCSNWNTNEYITEYSYGCPEAFSCNKCHGWKELEYHPILFRTKQCVNSNCNKQDCSFYHHQQERRYIEQSSQSRIFKIVPRNRIIQNVFKVRERSLQTSSQRNQKSQDTCSDQQQWLSHNLQNSFQYEPESDTVVEFKNKGEHYQTALISILERTDSEELKDLMRKKSFSVDIIDDNEQIRGVLKMIDLDS</sequence>
<keyword evidence="4" id="KW-0238">DNA-binding</keyword>
<dbReference type="PROSITE" id="PS50103">
    <property type="entry name" value="ZF_C3H1"/>
    <property type="match status" value="2"/>
</dbReference>
<keyword evidence="8" id="KW-1185">Reference proteome</keyword>
<dbReference type="OrthoDB" id="20534at2759"/>
<feature type="domain" description="C3H1-type" evidence="6">
    <location>
        <begin position="157"/>
        <end position="186"/>
    </location>
</feature>
<organism evidence="7 8">
    <name type="scientific">Paramecium octaurelia</name>
    <dbReference type="NCBI Taxonomy" id="43137"/>
    <lineage>
        <taxon>Eukaryota</taxon>
        <taxon>Sar</taxon>
        <taxon>Alveolata</taxon>
        <taxon>Ciliophora</taxon>
        <taxon>Intramacronucleata</taxon>
        <taxon>Oligohymenophorea</taxon>
        <taxon>Peniculida</taxon>
        <taxon>Parameciidae</taxon>
        <taxon>Paramecium</taxon>
    </lineage>
</organism>
<dbReference type="EMBL" id="CAJJDP010000078">
    <property type="protein sequence ID" value="CAD8182759.1"/>
    <property type="molecule type" value="Genomic_DNA"/>
</dbReference>
<proteinExistence type="predicted"/>
<keyword evidence="3 5" id="KW-0862">Zinc</keyword>
<keyword evidence="2 5" id="KW-0863">Zinc-finger</keyword>
<feature type="zinc finger region" description="C3H1-type" evidence="5">
    <location>
        <begin position="157"/>
        <end position="186"/>
    </location>
</feature>
<dbReference type="SMART" id="SM00356">
    <property type="entry name" value="ZnF_C3H1"/>
    <property type="match status" value="2"/>
</dbReference>
<evidence type="ECO:0000259" key="6">
    <source>
        <dbReference type="PROSITE" id="PS50103"/>
    </source>
</evidence>
<dbReference type="InterPro" id="IPR045234">
    <property type="entry name" value="Unkempt-like"/>
</dbReference>
<dbReference type="OMA" id="QQERRYI"/>
<accession>A0A8S1W3V4</accession>
<dbReference type="PANTHER" id="PTHR14493:SF50">
    <property type="entry name" value="RING FINGER PROTEIN UNKEMPT"/>
    <property type="match status" value="1"/>
</dbReference>
<dbReference type="AlphaFoldDB" id="A0A8S1W3V4"/>
<dbReference type="InterPro" id="IPR057444">
    <property type="entry name" value="Znf-CCCH_AtC3H23-like"/>
</dbReference>
<dbReference type="PANTHER" id="PTHR14493">
    <property type="entry name" value="UNKEMPT FAMILY MEMBER"/>
    <property type="match status" value="1"/>
</dbReference>
<protein>
    <recommendedName>
        <fullName evidence="6">C3H1-type domain-containing protein</fullName>
    </recommendedName>
</protein>
<dbReference type="Pfam" id="PF25512">
    <property type="entry name" value="zf-CCCH_AtC3H23"/>
    <property type="match status" value="2"/>
</dbReference>
<dbReference type="GO" id="GO:0008270">
    <property type="term" value="F:zinc ion binding"/>
    <property type="evidence" value="ECO:0007669"/>
    <property type="project" value="UniProtKB-KW"/>
</dbReference>
<dbReference type="GO" id="GO:0003677">
    <property type="term" value="F:DNA binding"/>
    <property type="evidence" value="ECO:0007669"/>
    <property type="project" value="UniProtKB-KW"/>
</dbReference>
<dbReference type="InterPro" id="IPR000571">
    <property type="entry name" value="Znf_CCCH"/>
</dbReference>
<dbReference type="Proteomes" id="UP000683925">
    <property type="component" value="Unassembled WGS sequence"/>
</dbReference>
<reference evidence="7" key="1">
    <citation type="submission" date="2021-01" db="EMBL/GenBank/DDBJ databases">
        <authorList>
            <consortium name="Genoscope - CEA"/>
            <person name="William W."/>
        </authorList>
    </citation>
    <scope>NUCLEOTIDE SEQUENCE</scope>
</reference>
<feature type="domain" description="C3H1-type" evidence="6">
    <location>
        <begin position="121"/>
        <end position="149"/>
    </location>
</feature>
<comment type="caution">
    <text evidence="7">The sequence shown here is derived from an EMBL/GenBank/DDBJ whole genome shotgun (WGS) entry which is preliminary data.</text>
</comment>